<sequence>MAAGGHQTLRVALASGDANRSALAAGEEAAGSSADDPGMTVGQTL</sequence>
<evidence type="ECO:0000256" key="1">
    <source>
        <dbReference type="SAM" id="MobiDB-lite"/>
    </source>
</evidence>
<dbReference type="EMBL" id="JBHRVD010000001">
    <property type="protein sequence ID" value="MFC3324745.1"/>
    <property type="molecule type" value="Genomic_DNA"/>
</dbReference>
<keyword evidence="3" id="KW-1185">Reference proteome</keyword>
<comment type="caution">
    <text evidence="2">The sequence shown here is derived from an EMBL/GenBank/DDBJ whole genome shotgun (WGS) entry which is preliminary data.</text>
</comment>
<dbReference type="RefSeq" id="WP_378981847.1">
    <property type="nucleotide sequence ID" value="NZ_JBHRVD010000001.1"/>
</dbReference>
<evidence type="ECO:0000313" key="3">
    <source>
        <dbReference type="Proteomes" id="UP001595648"/>
    </source>
</evidence>
<evidence type="ECO:0000313" key="2">
    <source>
        <dbReference type="EMBL" id="MFC3324745.1"/>
    </source>
</evidence>
<reference evidence="3" key="1">
    <citation type="journal article" date="2019" name="Int. J. Syst. Evol. Microbiol.">
        <title>The Global Catalogue of Microorganisms (GCM) 10K type strain sequencing project: providing services to taxonomists for standard genome sequencing and annotation.</title>
        <authorList>
            <consortium name="The Broad Institute Genomics Platform"/>
            <consortium name="The Broad Institute Genome Sequencing Center for Infectious Disease"/>
            <person name="Wu L."/>
            <person name="Ma J."/>
        </authorList>
    </citation>
    <scope>NUCLEOTIDE SEQUENCE [LARGE SCALE GENOMIC DNA]</scope>
    <source>
        <strain evidence="3">ICMP 19515</strain>
    </source>
</reference>
<gene>
    <name evidence="2" type="ORF">ACFOJ9_23695</name>
</gene>
<feature type="region of interest" description="Disordered" evidence="1">
    <location>
        <begin position="20"/>
        <end position="45"/>
    </location>
</feature>
<accession>A0ABV7MTQ1</accession>
<name>A0ABV7MTQ1_9HYPH</name>
<protein>
    <submittedName>
        <fullName evidence="2">Uncharacterized protein</fullName>
    </submittedName>
</protein>
<dbReference type="Proteomes" id="UP001595648">
    <property type="component" value="Unassembled WGS sequence"/>
</dbReference>
<proteinExistence type="predicted"/>
<organism evidence="2 3">
    <name type="scientific">Mesorhizobium cantuariense</name>
    <dbReference type="NCBI Taxonomy" id="1300275"/>
    <lineage>
        <taxon>Bacteria</taxon>
        <taxon>Pseudomonadati</taxon>
        <taxon>Pseudomonadota</taxon>
        <taxon>Alphaproteobacteria</taxon>
        <taxon>Hyphomicrobiales</taxon>
        <taxon>Phyllobacteriaceae</taxon>
        <taxon>Mesorhizobium</taxon>
    </lineage>
</organism>
<feature type="compositionally biased region" description="Low complexity" evidence="1">
    <location>
        <begin position="21"/>
        <end position="34"/>
    </location>
</feature>